<dbReference type="EMBL" id="CM055105">
    <property type="protein sequence ID" value="KAJ7530729.1"/>
    <property type="molecule type" value="Genomic_DNA"/>
</dbReference>
<protein>
    <submittedName>
        <fullName evidence="1">Uncharacterized protein</fullName>
    </submittedName>
</protein>
<comment type="caution">
    <text evidence="1">The sequence shown here is derived from an EMBL/GenBank/DDBJ whole genome shotgun (WGS) entry which is preliminary data.</text>
</comment>
<organism evidence="1 2">
    <name type="scientific">Diphasiastrum complanatum</name>
    <name type="common">Issler's clubmoss</name>
    <name type="synonym">Lycopodium complanatum</name>
    <dbReference type="NCBI Taxonomy" id="34168"/>
    <lineage>
        <taxon>Eukaryota</taxon>
        <taxon>Viridiplantae</taxon>
        <taxon>Streptophyta</taxon>
        <taxon>Embryophyta</taxon>
        <taxon>Tracheophyta</taxon>
        <taxon>Lycopodiopsida</taxon>
        <taxon>Lycopodiales</taxon>
        <taxon>Lycopodiaceae</taxon>
        <taxon>Lycopodioideae</taxon>
        <taxon>Diphasiastrum</taxon>
    </lineage>
</organism>
<evidence type="ECO:0000313" key="2">
    <source>
        <dbReference type="Proteomes" id="UP001162992"/>
    </source>
</evidence>
<name>A0ACC2BLS7_DIPCM</name>
<sequence>MADEMALSESQGIETSSLHEAYSPESEMCSSFPTHGRISRASTNSPTLDVRPQTIGARNRWRRLKHTVNFANHMSTYIKSAPSDFLEERRFEELLHEQSSQNAADEATREGTNSEPRVRPKGRKGLNGLIVRQEKELISFIQDFYVACLKMPIALFLAGVFLAPIALGLLFTPIYLFDIEGLAFDEVLGDEEVVGAVASAKQSCFAFLNVFLFALSLSTTFSGSPVAALSTYCLLVANVNTLMGQFLFVFLSGAVFARMSQPSHPIRCSKKAIIRSNDFVPTLEENPESFQAFSLRLVLTGPAPCELVDAKIRLTFRILLKLPSGSSFLSTQDLELIRPEVSYLKYGLMVRHIIDKRSPVYGHTMESLLEGDASFSLTVMGLERTSMQPIFHLEDYFVYDGDVVWDGDFADFIEINEKGQRVLDHSKLDVLKSSKGGVASSETSSMVDTKLSKKNIIDDIIGSGDTPHSSTKELVVVKSSLNSWFSIAVQRRMLWKKLSTSFTRAQW</sequence>
<dbReference type="Proteomes" id="UP001162992">
    <property type="component" value="Chromosome 14"/>
</dbReference>
<reference evidence="2" key="1">
    <citation type="journal article" date="2024" name="Proc. Natl. Acad. Sci. U.S.A.">
        <title>Extraordinary preservation of gene collinearity over three hundred million years revealed in homosporous lycophytes.</title>
        <authorList>
            <person name="Li C."/>
            <person name="Wickell D."/>
            <person name="Kuo L.Y."/>
            <person name="Chen X."/>
            <person name="Nie B."/>
            <person name="Liao X."/>
            <person name="Peng D."/>
            <person name="Ji J."/>
            <person name="Jenkins J."/>
            <person name="Williams M."/>
            <person name="Shu S."/>
            <person name="Plott C."/>
            <person name="Barry K."/>
            <person name="Rajasekar S."/>
            <person name="Grimwood J."/>
            <person name="Han X."/>
            <person name="Sun S."/>
            <person name="Hou Z."/>
            <person name="He W."/>
            <person name="Dai G."/>
            <person name="Sun C."/>
            <person name="Schmutz J."/>
            <person name="Leebens-Mack J.H."/>
            <person name="Li F.W."/>
            <person name="Wang L."/>
        </authorList>
    </citation>
    <scope>NUCLEOTIDE SEQUENCE [LARGE SCALE GENOMIC DNA]</scope>
    <source>
        <strain evidence="2">cv. PW_Plant_1</strain>
    </source>
</reference>
<keyword evidence="2" id="KW-1185">Reference proteome</keyword>
<evidence type="ECO:0000313" key="1">
    <source>
        <dbReference type="EMBL" id="KAJ7530729.1"/>
    </source>
</evidence>
<accession>A0ACC2BLS7</accession>
<proteinExistence type="predicted"/>
<gene>
    <name evidence="1" type="ORF">O6H91_14G016400</name>
</gene>